<proteinExistence type="predicted"/>
<reference evidence="3 4" key="1">
    <citation type="journal article" date="2013" name="Genome Announc.">
        <title>Whole-genome sequences of five oyster-associated bacteria show potential for crude oil hydrocarbon degradation.</title>
        <authorList>
            <person name="Chauhan A."/>
            <person name="Green S."/>
            <person name="Pathak A."/>
            <person name="Thomas J."/>
            <person name="Venkatramanan R."/>
        </authorList>
    </citation>
    <scope>NUCLEOTIDE SEQUENCE [LARGE SCALE GENOMIC DNA]</scope>
    <source>
        <strain evidence="3 4">MF109</strain>
    </source>
</reference>
<evidence type="ECO:0000256" key="1">
    <source>
        <dbReference type="SAM" id="MobiDB-lite"/>
    </source>
</evidence>
<dbReference type="EMBL" id="ATAO01000157">
    <property type="protein sequence ID" value="EQM80315.1"/>
    <property type="molecule type" value="Genomic_DNA"/>
</dbReference>
<sequence length="156" mass="16373">MARTASPQRPTKVGRRVAAAVGIVASAVSIAACAGSDDARPDVSAPSAPPRVEGDTVTTDTYRDGEYSARGWYGSLPSHHDVTLTIENGIVTDVDITTPADDEISLGYQQRFADALPREVVGTPLDDIVVDRLAGSSGCSEGFMNALADIRENALR</sequence>
<dbReference type="Proteomes" id="UP000016033">
    <property type="component" value="Unassembled WGS sequence"/>
</dbReference>
<protein>
    <recommendedName>
        <fullName evidence="5">FMN-binding domain-containing protein</fullName>
    </recommendedName>
</protein>
<evidence type="ECO:0008006" key="5">
    <source>
        <dbReference type="Google" id="ProtNLM"/>
    </source>
</evidence>
<organism evidence="3 4">
    <name type="scientific">Microbacterium maritypicum MF109</name>
    <dbReference type="NCBI Taxonomy" id="1333857"/>
    <lineage>
        <taxon>Bacteria</taxon>
        <taxon>Bacillati</taxon>
        <taxon>Actinomycetota</taxon>
        <taxon>Actinomycetes</taxon>
        <taxon>Micrococcales</taxon>
        <taxon>Microbacteriaceae</taxon>
        <taxon>Microbacterium</taxon>
    </lineage>
</organism>
<evidence type="ECO:0000313" key="4">
    <source>
        <dbReference type="Proteomes" id="UP000016033"/>
    </source>
</evidence>
<dbReference type="PROSITE" id="PS51257">
    <property type="entry name" value="PROKAR_LIPOPROTEIN"/>
    <property type="match status" value="1"/>
</dbReference>
<feature type="region of interest" description="Disordered" evidence="1">
    <location>
        <begin position="35"/>
        <end position="61"/>
    </location>
</feature>
<gene>
    <name evidence="3" type="ORF">L687_15355</name>
</gene>
<feature type="signal peptide" evidence="2">
    <location>
        <begin position="1"/>
        <end position="34"/>
    </location>
</feature>
<dbReference type="PATRIC" id="fig|1333857.3.peg.1379"/>
<dbReference type="AlphaFoldDB" id="T5KRE4"/>
<keyword evidence="2" id="KW-0732">Signal</keyword>
<name>T5KRE4_MICMQ</name>
<dbReference type="RefSeq" id="WP_021199346.1">
    <property type="nucleotide sequence ID" value="NZ_ATAO01000157.1"/>
</dbReference>
<accession>T5KRE4</accession>
<evidence type="ECO:0000256" key="2">
    <source>
        <dbReference type="SAM" id="SignalP"/>
    </source>
</evidence>
<feature type="chain" id="PRO_5004607116" description="FMN-binding domain-containing protein" evidence="2">
    <location>
        <begin position="35"/>
        <end position="156"/>
    </location>
</feature>
<evidence type="ECO:0000313" key="3">
    <source>
        <dbReference type="EMBL" id="EQM80315.1"/>
    </source>
</evidence>
<comment type="caution">
    <text evidence="3">The sequence shown here is derived from an EMBL/GenBank/DDBJ whole genome shotgun (WGS) entry which is preliminary data.</text>
</comment>